<keyword evidence="3" id="KW-1185">Reference proteome</keyword>
<keyword evidence="1" id="KW-0812">Transmembrane</keyword>
<dbReference type="Proteomes" id="UP000536685">
    <property type="component" value="Unassembled WGS sequence"/>
</dbReference>
<sequence length="416" mass="45734">MLASLLPGFRDLRVPLATGFLWLVVVWLATYPVIPTLDEASGLAEEVYRILGALGPAALVAVLSFVAYIIGVLLVRPGTAIVQFLLRVVPTSGRRLSMASSIESRQLARKVALNMVRAGVSLPPELSEMQPYVERRGMREESDLSENELVSRIAATLTTQMYMEISLVATRLLADSRDLFDRYDRAEAEAAFRFGVALPLVAISALLPWRLDLDGWGFAVIIAVGFLVAGALILEGTRKQIESNDAIFQAVFSDKADFPSIEAARTDIAQALALEQQRAEERTALKMESRNSEQRAEEEAGLVTIALKGGRGQNSVPNLEMVSLHVEITNDSDRPVVIEKFALDPPLKAIRYPQFHFRLAANDEHKATLEVEPIPIDAGELSGNPISEFTAEVVYKLGDRRWTRNSAENSRPVLLG</sequence>
<dbReference type="RefSeq" id="WP_184235834.1">
    <property type="nucleotide sequence ID" value="NZ_JACHMJ010000001.1"/>
</dbReference>
<gene>
    <name evidence="2" type="ORF">HD599_001633</name>
</gene>
<feature type="transmembrane region" description="Helical" evidence="1">
    <location>
        <begin position="12"/>
        <end position="34"/>
    </location>
</feature>
<evidence type="ECO:0000313" key="2">
    <source>
        <dbReference type="EMBL" id="MBB5843310.1"/>
    </source>
</evidence>
<reference evidence="2 3" key="1">
    <citation type="submission" date="2020-08" db="EMBL/GenBank/DDBJ databases">
        <title>Sequencing the genomes of 1000 actinobacteria strains.</title>
        <authorList>
            <person name="Klenk H.-P."/>
        </authorList>
    </citation>
    <scope>NUCLEOTIDE SEQUENCE [LARGE SCALE GENOMIC DNA]</scope>
    <source>
        <strain evidence="2 3">DSM 105784</strain>
    </source>
</reference>
<name>A0A841AHJ8_9MICO</name>
<evidence type="ECO:0000256" key="1">
    <source>
        <dbReference type="SAM" id="Phobius"/>
    </source>
</evidence>
<feature type="transmembrane region" description="Helical" evidence="1">
    <location>
        <begin position="190"/>
        <end position="209"/>
    </location>
</feature>
<proteinExistence type="predicted"/>
<protein>
    <submittedName>
        <fullName evidence="2">Uncharacterized protein</fullName>
    </submittedName>
</protein>
<feature type="transmembrane region" description="Helical" evidence="1">
    <location>
        <begin position="215"/>
        <end position="234"/>
    </location>
</feature>
<organism evidence="2 3">
    <name type="scientific">Conyzicola lurida</name>
    <dbReference type="NCBI Taxonomy" id="1172621"/>
    <lineage>
        <taxon>Bacteria</taxon>
        <taxon>Bacillati</taxon>
        <taxon>Actinomycetota</taxon>
        <taxon>Actinomycetes</taxon>
        <taxon>Micrococcales</taxon>
        <taxon>Microbacteriaceae</taxon>
        <taxon>Conyzicola</taxon>
    </lineage>
</organism>
<dbReference type="AlphaFoldDB" id="A0A841AHJ8"/>
<evidence type="ECO:0000313" key="3">
    <source>
        <dbReference type="Proteomes" id="UP000536685"/>
    </source>
</evidence>
<keyword evidence="1" id="KW-1133">Transmembrane helix</keyword>
<accession>A0A841AHJ8</accession>
<dbReference type="EMBL" id="JACHMJ010000001">
    <property type="protein sequence ID" value="MBB5843310.1"/>
    <property type="molecule type" value="Genomic_DNA"/>
</dbReference>
<keyword evidence="1" id="KW-0472">Membrane</keyword>
<comment type="caution">
    <text evidence="2">The sequence shown here is derived from an EMBL/GenBank/DDBJ whole genome shotgun (WGS) entry which is preliminary data.</text>
</comment>
<feature type="transmembrane region" description="Helical" evidence="1">
    <location>
        <begin position="54"/>
        <end position="75"/>
    </location>
</feature>